<dbReference type="AlphaFoldDB" id="A0A183G7S8"/>
<gene>
    <name evidence="1" type="ORF">HPBE_LOCUS17866</name>
</gene>
<sequence length="115" mass="13149">MRFACAPKNDARELYAFMADIQYFPSAPPVPGNIQLITNIYRDMIETSDHQVYNVIWTTPDINAFPARINFRIPTSSKSVVLLKVPIKPARYARELAQTTSPWMTPIFVSRPNSF</sequence>
<proteinExistence type="predicted"/>
<name>A0A183G7S8_HELPZ</name>
<evidence type="ECO:0000313" key="3">
    <source>
        <dbReference type="WBParaSite" id="HPBE_0001786701-mRNA-1"/>
    </source>
</evidence>
<evidence type="ECO:0000313" key="2">
    <source>
        <dbReference type="Proteomes" id="UP000050761"/>
    </source>
</evidence>
<accession>A0A183G7S8</accession>
<dbReference type="OrthoDB" id="5871651at2759"/>
<protein>
    <submittedName>
        <fullName evidence="3">GCN5-related N-acetyltransferase</fullName>
    </submittedName>
</protein>
<accession>A0A3P8EDG1</accession>
<reference evidence="3" key="2">
    <citation type="submission" date="2019-09" db="UniProtKB">
        <authorList>
            <consortium name="WormBaseParasite"/>
        </authorList>
    </citation>
    <scope>IDENTIFICATION</scope>
</reference>
<organism evidence="2 3">
    <name type="scientific">Heligmosomoides polygyrus</name>
    <name type="common">Parasitic roundworm</name>
    <dbReference type="NCBI Taxonomy" id="6339"/>
    <lineage>
        <taxon>Eukaryota</taxon>
        <taxon>Metazoa</taxon>
        <taxon>Ecdysozoa</taxon>
        <taxon>Nematoda</taxon>
        <taxon>Chromadorea</taxon>
        <taxon>Rhabditida</taxon>
        <taxon>Rhabditina</taxon>
        <taxon>Rhabditomorpha</taxon>
        <taxon>Strongyloidea</taxon>
        <taxon>Heligmosomidae</taxon>
        <taxon>Heligmosomoides</taxon>
    </lineage>
</organism>
<evidence type="ECO:0000313" key="1">
    <source>
        <dbReference type="EMBL" id="VDP10079.1"/>
    </source>
</evidence>
<keyword evidence="2" id="KW-1185">Reference proteome</keyword>
<dbReference type="WBParaSite" id="HPBE_0001786701-mRNA-1">
    <property type="protein sequence ID" value="HPBE_0001786701-mRNA-1"/>
    <property type="gene ID" value="HPBE_0001786701"/>
</dbReference>
<dbReference type="Proteomes" id="UP000050761">
    <property type="component" value="Unassembled WGS sequence"/>
</dbReference>
<dbReference type="EMBL" id="UZAH01030310">
    <property type="protein sequence ID" value="VDP10079.1"/>
    <property type="molecule type" value="Genomic_DNA"/>
</dbReference>
<reference evidence="1 2" key="1">
    <citation type="submission" date="2018-11" db="EMBL/GenBank/DDBJ databases">
        <authorList>
            <consortium name="Pathogen Informatics"/>
        </authorList>
    </citation>
    <scope>NUCLEOTIDE SEQUENCE [LARGE SCALE GENOMIC DNA]</scope>
</reference>